<evidence type="ECO:0000256" key="1">
    <source>
        <dbReference type="ARBA" id="ARBA00004127"/>
    </source>
</evidence>
<sequence>MDNDYTLGNLRQDLWPVLKRMPAYARLIKLLASDPRLSGKQKTKLAAGLGYMVSPIDLVPGFIPVLGQLDDVLAVLLLLRNVLRSSPREIVEPYLIQTELTRELIDDDISTSARVLRAASITIAKKIGRGLMRFGRFIAKKLKA</sequence>
<dbReference type="EMBL" id="MELI01000071">
    <property type="protein sequence ID" value="OFW33267.1"/>
    <property type="molecule type" value="Genomic_DNA"/>
</dbReference>
<dbReference type="AlphaFoldDB" id="A0A1F2UJT6"/>
<evidence type="ECO:0000256" key="3">
    <source>
        <dbReference type="ARBA" id="ARBA00022989"/>
    </source>
</evidence>
<gene>
    <name evidence="6" type="ORF">A2074_05085</name>
</gene>
<evidence type="ECO:0000313" key="7">
    <source>
        <dbReference type="Proteomes" id="UP000178086"/>
    </source>
</evidence>
<feature type="domain" description="DUF1232" evidence="5">
    <location>
        <begin position="42"/>
        <end position="77"/>
    </location>
</feature>
<protein>
    <recommendedName>
        <fullName evidence="5">DUF1232 domain-containing protein</fullName>
    </recommendedName>
</protein>
<reference evidence="6 7" key="1">
    <citation type="journal article" date="2016" name="Nat. Commun.">
        <title>Thousands of microbial genomes shed light on interconnected biogeochemical processes in an aquifer system.</title>
        <authorList>
            <person name="Anantharaman K."/>
            <person name="Brown C.T."/>
            <person name="Hug L.A."/>
            <person name="Sharon I."/>
            <person name="Castelle C.J."/>
            <person name="Probst A.J."/>
            <person name="Thomas B.C."/>
            <person name="Singh A."/>
            <person name="Wilkins M.J."/>
            <person name="Karaoz U."/>
            <person name="Brodie E.L."/>
            <person name="Williams K.H."/>
            <person name="Hubbard S.S."/>
            <person name="Banfield J.F."/>
        </authorList>
    </citation>
    <scope>NUCLEOTIDE SEQUENCE [LARGE SCALE GENOMIC DNA]</scope>
</reference>
<evidence type="ECO:0000259" key="5">
    <source>
        <dbReference type="Pfam" id="PF06803"/>
    </source>
</evidence>
<dbReference type="InterPro" id="IPR010652">
    <property type="entry name" value="DUF1232"/>
</dbReference>
<organism evidence="6 7">
    <name type="scientific">Candidatus Aquicultor primus</name>
    <dbReference type="NCBI Taxonomy" id="1797195"/>
    <lineage>
        <taxon>Bacteria</taxon>
        <taxon>Bacillati</taxon>
        <taxon>Actinomycetota</taxon>
        <taxon>Candidatus Aquicultoria</taxon>
        <taxon>Candidatus Aquicultorales</taxon>
        <taxon>Candidatus Aquicultoraceae</taxon>
        <taxon>Candidatus Aquicultor</taxon>
    </lineage>
</organism>
<dbReference type="Proteomes" id="UP000178086">
    <property type="component" value="Unassembled WGS sequence"/>
</dbReference>
<keyword evidence="3" id="KW-1133">Transmembrane helix</keyword>
<evidence type="ECO:0000256" key="4">
    <source>
        <dbReference type="ARBA" id="ARBA00023136"/>
    </source>
</evidence>
<evidence type="ECO:0000313" key="6">
    <source>
        <dbReference type="EMBL" id="OFW33267.1"/>
    </source>
</evidence>
<keyword evidence="2" id="KW-0812">Transmembrane</keyword>
<dbReference type="Pfam" id="PF06803">
    <property type="entry name" value="DUF1232"/>
    <property type="match status" value="1"/>
</dbReference>
<comment type="caution">
    <text evidence="6">The sequence shown here is derived from an EMBL/GenBank/DDBJ whole genome shotgun (WGS) entry which is preliminary data.</text>
</comment>
<keyword evidence="4" id="KW-0472">Membrane</keyword>
<dbReference type="GO" id="GO:0012505">
    <property type="term" value="C:endomembrane system"/>
    <property type="evidence" value="ECO:0007669"/>
    <property type="project" value="UniProtKB-SubCell"/>
</dbReference>
<comment type="subcellular location">
    <subcellularLocation>
        <location evidence="1">Endomembrane system</location>
        <topology evidence="1">Multi-pass membrane protein</topology>
    </subcellularLocation>
</comment>
<accession>A0A1F2UJT6</accession>
<evidence type="ECO:0000256" key="2">
    <source>
        <dbReference type="ARBA" id="ARBA00022692"/>
    </source>
</evidence>
<proteinExistence type="predicted"/>
<name>A0A1F2UJT6_9ACTN</name>